<keyword evidence="2" id="KW-1133">Transmembrane helix</keyword>
<dbReference type="Proteomes" id="UP001497497">
    <property type="component" value="Unassembled WGS sequence"/>
</dbReference>
<keyword evidence="4" id="KW-1185">Reference proteome</keyword>
<sequence length="201" mass="23422">MERNRCTLPKIKKTNSGTCSDNHTNAMHYQDHQKFENDLVSSPRVWDDPQEKISNSKPSKKCKVSKVKSKKSRRETQSSACEVKGKVSAFNNSWKWKLFASQNGFVAVDPGSEDEWRFSSLVFAWGRERIFHLLGMLSLLICAILFILQAYMAFRSYQIMHQLSSKRQMPEMLYQIYFDGHDWAMDLDKVDLRANTTIFIH</sequence>
<evidence type="ECO:0000313" key="3">
    <source>
        <dbReference type="EMBL" id="CAL1547593.1"/>
    </source>
</evidence>
<proteinExistence type="predicted"/>
<dbReference type="EMBL" id="CAXITT010001018">
    <property type="protein sequence ID" value="CAL1547593.1"/>
    <property type="molecule type" value="Genomic_DNA"/>
</dbReference>
<evidence type="ECO:0000313" key="4">
    <source>
        <dbReference type="Proteomes" id="UP001497497"/>
    </source>
</evidence>
<evidence type="ECO:0000256" key="2">
    <source>
        <dbReference type="SAM" id="Phobius"/>
    </source>
</evidence>
<feature type="region of interest" description="Disordered" evidence="1">
    <location>
        <begin position="44"/>
        <end position="71"/>
    </location>
</feature>
<reference evidence="3 4" key="1">
    <citation type="submission" date="2024-04" db="EMBL/GenBank/DDBJ databases">
        <authorList>
            <consortium name="Genoscope - CEA"/>
            <person name="William W."/>
        </authorList>
    </citation>
    <scope>NUCLEOTIDE SEQUENCE [LARGE SCALE GENOMIC DNA]</scope>
</reference>
<feature type="compositionally biased region" description="Basic residues" evidence="1">
    <location>
        <begin position="58"/>
        <end position="71"/>
    </location>
</feature>
<organism evidence="3 4">
    <name type="scientific">Lymnaea stagnalis</name>
    <name type="common">Great pond snail</name>
    <name type="synonym">Helix stagnalis</name>
    <dbReference type="NCBI Taxonomy" id="6523"/>
    <lineage>
        <taxon>Eukaryota</taxon>
        <taxon>Metazoa</taxon>
        <taxon>Spiralia</taxon>
        <taxon>Lophotrochozoa</taxon>
        <taxon>Mollusca</taxon>
        <taxon>Gastropoda</taxon>
        <taxon>Heterobranchia</taxon>
        <taxon>Euthyneura</taxon>
        <taxon>Panpulmonata</taxon>
        <taxon>Hygrophila</taxon>
        <taxon>Lymnaeoidea</taxon>
        <taxon>Lymnaeidae</taxon>
        <taxon>Lymnaea</taxon>
    </lineage>
</organism>
<comment type="caution">
    <text evidence="3">The sequence shown here is derived from an EMBL/GenBank/DDBJ whole genome shotgun (WGS) entry which is preliminary data.</text>
</comment>
<keyword evidence="2" id="KW-0472">Membrane</keyword>
<feature type="compositionally biased region" description="Polar residues" evidence="1">
    <location>
        <begin position="14"/>
        <end position="25"/>
    </location>
</feature>
<feature type="transmembrane region" description="Helical" evidence="2">
    <location>
        <begin position="130"/>
        <end position="154"/>
    </location>
</feature>
<keyword evidence="2" id="KW-0812">Transmembrane</keyword>
<evidence type="ECO:0000256" key="1">
    <source>
        <dbReference type="SAM" id="MobiDB-lite"/>
    </source>
</evidence>
<name>A0AAV2ILR1_LYMST</name>
<gene>
    <name evidence="3" type="ORF">GSLYS_00020910001</name>
</gene>
<accession>A0AAV2ILR1</accession>
<feature type="region of interest" description="Disordered" evidence="1">
    <location>
        <begin position="1"/>
        <end position="25"/>
    </location>
</feature>
<protein>
    <submittedName>
        <fullName evidence="3">Uncharacterized protein</fullName>
    </submittedName>
</protein>
<dbReference type="AlphaFoldDB" id="A0AAV2ILR1"/>